<gene>
    <name evidence="2" type="ORF">SEVIR_4G074501v2</name>
</gene>
<sequence>MLVINLISVAIWLHLQFLLIMLFCEVNSDSHAIADFYTRSVLYFLNGPSDIPIMPLSR</sequence>
<feature type="transmembrane region" description="Helical" evidence="1">
    <location>
        <begin position="6"/>
        <end position="24"/>
    </location>
</feature>
<evidence type="ECO:0000313" key="3">
    <source>
        <dbReference type="Proteomes" id="UP000298652"/>
    </source>
</evidence>
<keyword evidence="1" id="KW-1133">Transmembrane helix</keyword>
<keyword evidence="1" id="KW-0472">Membrane</keyword>
<proteinExistence type="predicted"/>
<dbReference type="Gramene" id="TKW20259">
    <property type="protein sequence ID" value="TKW20259"/>
    <property type="gene ID" value="SEVIR_4G074501v2"/>
</dbReference>
<name>A0A4U6V0T3_SETVI</name>
<accession>A0A4U6V0T3</accession>
<organism evidence="2 3">
    <name type="scientific">Setaria viridis</name>
    <name type="common">Green bristlegrass</name>
    <name type="synonym">Setaria italica subsp. viridis</name>
    <dbReference type="NCBI Taxonomy" id="4556"/>
    <lineage>
        <taxon>Eukaryota</taxon>
        <taxon>Viridiplantae</taxon>
        <taxon>Streptophyta</taxon>
        <taxon>Embryophyta</taxon>
        <taxon>Tracheophyta</taxon>
        <taxon>Spermatophyta</taxon>
        <taxon>Magnoliopsida</taxon>
        <taxon>Liliopsida</taxon>
        <taxon>Poales</taxon>
        <taxon>Poaceae</taxon>
        <taxon>PACMAD clade</taxon>
        <taxon>Panicoideae</taxon>
        <taxon>Panicodae</taxon>
        <taxon>Paniceae</taxon>
        <taxon>Cenchrinae</taxon>
        <taxon>Setaria</taxon>
    </lineage>
</organism>
<dbReference type="AlphaFoldDB" id="A0A4U6V0T3"/>
<keyword evidence="1" id="KW-0812">Transmembrane</keyword>
<keyword evidence="3" id="KW-1185">Reference proteome</keyword>
<evidence type="ECO:0000313" key="2">
    <source>
        <dbReference type="EMBL" id="TKW20259.1"/>
    </source>
</evidence>
<protein>
    <submittedName>
        <fullName evidence="2">Uncharacterized protein</fullName>
    </submittedName>
</protein>
<dbReference type="EMBL" id="CM016555">
    <property type="protein sequence ID" value="TKW20259.1"/>
    <property type="molecule type" value="Genomic_DNA"/>
</dbReference>
<reference evidence="2" key="1">
    <citation type="submission" date="2019-03" db="EMBL/GenBank/DDBJ databases">
        <title>WGS assembly of Setaria viridis.</title>
        <authorList>
            <person name="Huang P."/>
            <person name="Jenkins J."/>
            <person name="Grimwood J."/>
            <person name="Barry K."/>
            <person name="Healey A."/>
            <person name="Mamidi S."/>
            <person name="Sreedasyam A."/>
            <person name="Shu S."/>
            <person name="Feldman M."/>
            <person name="Wu J."/>
            <person name="Yu Y."/>
            <person name="Chen C."/>
            <person name="Johnson J."/>
            <person name="Rokhsar D."/>
            <person name="Baxter I."/>
            <person name="Schmutz J."/>
            <person name="Brutnell T."/>
            <person name="Kellogg E."/>
        </authorList>
    </citation>
    <scope>NUCLEOTIDE SEQUENCE [LARGE SCALE GENOMIC DNA]</scope>
</reference>
<dbReference type="Proteomes" id="UP000298652">
    <property type="component" value="Chromosome 4"/>
</dbReference>
<evidence type="ECO:0000256" key="1">
    <source>
        <dbReference type="SAM" id="Phobius"/>
    </source>
</evidence>